<organism evidence="1">
    <name type="scientific">viral metagenome</name>
    <dbReference type="NCBI Taxonomy" id="1070528"/>
    <lineage>
        <taxon>unclassified sequences</taxon>
        <taxon>metagenomes</taxon>
        <taxon>organismal metagenomes</taxon>
    </lineage>
</organism>
<reference evidence="1" key="1">
    <citation type="submission" date="2020-03" db="EMBL/GenBank/DDBJ databases">
        <title>The deep terrestrial virosphere.</title>
        <authorList>
            <person name="Holmfeldt K."/>
            <person name="Nilsson E."/>
            <person name="Simone D."/>
            <person name="Lopez-Fernandez M."/>
            <person name="Wu X."/>
            <person name="de Brujin I."/>
            <person name="Lundin D."/>
            <person name="Andersson A."/>
            <person name="Bertilsson S."/>
            <person name="Dopson M."/>
        </authorList>
    </citation>
    <scope>NUCLEOTIDE SEQUENCE</scope>
    <source>
        <strain evidence="1">MM415A02534</strain>
    </source>
</reference>
<name>A0A6M3JUQ4_9ZZZZ</name>
<dbReference type="AlphaFoldDB" id="A0A6M3JUQ4"/>
<proteinExistence type="predicted"/>
<accession>A0A6M3JUQ4</accession>
<evidence type="ECO:0000313" key="1">
    <source>
        <dbReference type="EMBL" id="QJA72981.1"/>
    </source>
</evidence>
<dbReference type="EMBL" id="MT141993">
    <property type="protein sequence ID" value="QJA72981.1"/>
    <property type="molecule type" value="Genomic_DNA"/>
</dbReference>
<sequence>MVKAGDKIVGSIQDVSLEDWESFSERQKEDADGKMVWDGIREIKLIIDENGYIPFGLLSIDYIEYTVIGVEPNGYFVHRIRVKQKVRG</sequence>
<protein>
    <submittedName>
        <fullName evidence="1">Uncharacterized protein</fullName>
    </submittedName>
</protein>
<gene>
    <name evidence="1" type="ORF">MM415A02534_0005</name>
</gene>